<evidence type="ECO:0000256" key="1">
    <source>
        <dbReference type="ARBA" id="ARBA00022741"/>
    </source>
</evidence>
<proteinExistence type="predicted"/>
<evidence type="ECO:0000259" key="3">
    <source>
        <dbReference type="PROSITE" id="PS51146"/>
    </source>
</evidence>
<dbReference type="Proteomes" id="UP000199259">
    <property type="component" value="Unassembled WGS sequence"/>
</dbReference>
<keyword evidence="5" id="KW-1185">Reference proteome</keyword>
<dbReference type="PANTHER" id="PTHR43637">
    <property type="entry name" value="UPF0273 PROTEIN TM_0370"/>
    <property type="match status" value="1"/>
</dbReference>
<evidence type="ECO:0000256" key="2">
    <source>
        <dbReference type="ARBA" id="ARBA00022840"/>
    </source>
</evidence>
<dbReference type="Gene3D" id="3.40.50.300">
    <property type="entry name" value="P-loop containing nucleotide triphosphate hydrolases"/>
    <property type="match status" value="1"/>
</dbReference>
<dbReference type="AlphaFoldDB" id="A0A7Z7AXB5"/>
<accession>A0A7Z7AXB5</accession>
<dbReference type="InterPro" id="IPR027417">
    <property type="entry name" value="P-loop_NTPase"/>
</dbReference>
<evidence type="ECO:0000313" key="4">
    <source>
        <dbReference type="EMBL" id="SDG01031.1"/>
    </source>
</evidence>
<sequence>MRSPSYITKLDDLLYGGLIKPSSILIAGSCGTGKTNLCMQSLFNAAREGEKCAYVSLLSESKDKIIRAMSSFSFYDEKLIDDRLKVFSINSDVVAKGDFAIFEYINENILKSKPSRVVIDTMNVLEDIESTFDERPFHKSELRAFVQNLFQEFDDSDILLLATGEIPAENINSSIWSYIFDTVIVLDTMIYDDSSYRFLEIIKERGSDFIAGKHKFTITKDGITF</sequence>
<comment type="caution">
    <text evidence="4">The sequence shown here is derived from an EMBL/GenBank/DDBJ whole genome shotgun (WGS) entry which is preliminary data.</text>
</comment>
<keyword evidence="2" id="KW-0067">ATP-binding</keyword>
<dbReference type="Pfam" id="PF06745">
    <property type="entry name" value="ATPase"/>
    <property type="match status" value="1"/>
</dbReference>
<dbReference type="RefSeq" id="WP_091710232.1">
    <property type="nucleotide sequence ID" value="NZ_FNCA01000006.1"/>
</dbReference>
<keyword evidence="1" id="KW-0547">Nucleotide-binding</keyword>
<dbReference type="InterPro" id="IPR014774">
    <property type="entry name" value="KaiC-like_dom"/>
</dbReference>
<dbReference type="PANTHER" id="PTHR43637:SF1">
    <property type="entry name" value="UPF0273 PROTEIN TM_0370"/>
    <property type="match status" value="1"/>
</dbReference>
<organism evidence="4 5">
    <name type="scientific">Methanolobus vulcani</name>
    <dbReference type="NCBI Taxonomy" id="38026"/>
    <lineage>
        <taxon>Archaea</taxon>
        <taxon>Methanobacteriati</taxon>
        <taxon>Methanobacteriota</taxon>
        <taxon>Stenosarchaea group</taxon>
        <taxon>Methanomicrobia</taxon>
        <taxon>Methanosarcinales</taxon>
        <taxon>Methanosarcinaceae</taxon>
        <taxon>Methanolobus</taxon>
    </lineage>
</organism>
<dbReference type="PROSITE" id="PS51146">
    <property type="entry name" value="KAIC"/>
    <property type="match status" value="1"/>
</dbReference>
<reference evidence="4 5" key="1">
    <citation type="submission" date="2016-10" db="EMBL/GenBank/DDBJ databases">
        <authorList>
            <person name="Varghese N."/>
            <person name="Submissions S."/>
        </authorList>
    </citation>
    <scope>NUCLEOTIDE SEQUENCE [LARGE SCALE GENOMIC DNA]</scope>
    <source>
        <strain evidence="4 5">PL 12/M</strain>
    </source>
</reference>
<evidence type="ECO:0000313" key="5">
    <source>
        <dbReference type="Proteomes" id="UP000199259"/>
    </source>
</evidence>
<dbReference type="InterPro" id="IPR010624">
    <property type="entry name" value="KaiC_dom"/>
</dbReference>
<gene>
    <name evidence="4" type="ORF">SAMN04488589_1906</name>
</gene>
<name>A0A7Z7AXB5_9EURY</name>
<dbReference type="EMBL" id="FNCA01000006">
    <property type="protein sequence ID" value="SDG01031.1"/>
    <property type="molecule type" value="Genomic_DNA"/>
</dbReference>
<dbReference type="GO" id="GO:0005524">
    <property type="term" value="F:ATP binding"/>
    <property type="evidence" value="ECO:0007669"/>
    <property type="project" value="UniProtKB-KW"/>
</dbReference>
<feature type="domain" description="KaiC" evidence="3">
    <location>
        <begin position="1"/>
        <end position="225"/>
    </location>
</feature>
<dbReference type="SUPFAM" id="SSF52540">
    <property type="entry name" value="P-loop containing nucleoside triphosphate hydrolases"/>
    <property type="match status" value="1"/>
</dbReference>
<protein>
    <submittedName>
        <fullName evidence="4">Circadian clock protein KaiC</fullName>
    </submittedName>
</protein>